<evidence type="ECO:0000256" key="3">
    <source>
        <dbReference type="SAM" id="MobiDB-lite"/>
    </source>
</evidence>
<reference evidence="5" key="1">
    <citation type="journal article" date="2019" name="Int. J. Syst. Evol. Microbiol.">
        <title>The Global Catalogue of Microorganisms (GCM) 10K type strain sequencing project: providing services to taxonomists for standard genome sequencing and annotation.</title>
        <authorList>
            <consortium name="The Broad Institute Genomics Platform"/>
            <consortium name="The Broad Institute Genome Sequencing Center for Infectious Disease"/>
            <person name="Wu L."/>
            <person name="Ma J."/>
        </authorList>
    </citation>
    <scope>NUCLEOTIDE SEQUENCE [LARGE SCALE GENOMIC DNA]</scope>
    <source>
        <strain evidence="5">CGMCC 1.15472</strain>
    </source>
</reference>
<keyword evidence="2" id="KW-0560">Oxidoreductase</keyword>
<dbReference type="Pfam" id="PF13561">
    <property type="entry name" value="adh_short_C2"/>
    <property type="match status" value="1"/>
</dbReference>
<dbReference type="InterPro" id="IPR036291">
    <property type="entry name" value="NAD(P)-bd_dom_sf"/>
</dbReference>
<dbReference type="PRINTS" id="PR00080">
    <property type="entry name" value="SDRFAMILY"/>
</dbReference>
<keyword evidence="5" id="KW-1185">Reference proteome</keyword>
<feature type="region of interest" description="Disordered" evidence="3">
    <location>
        <begin position="278"/>
        <end position="302"/>
    </location>
</feature>
<accession>A0ABQ1MFT2</accession>
<protein>
    <submittedName>
        <fullName evidence="4">Oxidoreductase</fullName>
    </submittedName>
</protein>
<proteinExistence type="inferred from homology"/>
<dbReference type="PRINTS" id="PR00081">
    <property type="entry name" value="GDHRDH"/>
</dbReference>
<feature type="region of interest" description="Disordered" evidence="3">
    <location>
        <begin position="1"/>
        <end position="27"/>
    </location>
</feature>
<organism evidence="4 5">
    <name type="scientific">Brevibacterium sediminis</name>
    <dbReference type="NCBI Taxonomy" id="1857024"/>
    <lineage>
        <taxon>Bacteria</taxon>
        <taxon>Bacillati</taxon>
        <taxon>Actinomycetota</taxon>
        <taxon>Actinomycetes</taxon>
        <taxon>Micrococcales</taxon>
        <taxon>Brevibacteriaceae</taxon>
        <taxon>Brevibacterium</taxon>
    </lineage>
</organism>
<sequence>MINSGESESAADPAPPRQETTPGIEAPLQGRVALVTGSARNIGRAIADRLGAAGASVVIVDIDAAAADAAADHLTSLGIPSLAIAADLTATEGIDSAFAQAEDRFGVVDVLVNNAYARIDENCFGPFLTIDPNNWERFFAANTTMFFGACQRFARALAHAEQTGSIVNISSHGAARAHREHVPYDSVKGAMESFTRAAAVDLAPWGIRVNAVRPGSILVTDEAVDWGTGGRQDTQIPLGRQGNPFDVANSVLYLAGPASAYVTGQIFNVDGGLAAQARAPQVEPHAPAGPTTLTEIPATLRP</sequence>
<evidence type="ECO:0000256" key="1">
    <source>
        <dbReference type="ARBA" id="ARBA00006484"/>
    </source>
</evidence>
<name>A0ABQ1MFT2_9MICO</name>
<evidence type="ECO:0000256" key="2">
    <source>
        <dbReference type="ARBA" id="ARBA00023002"/>
    </source>
</evidence>
<dbReference type="SUPFAM" id="SSF51735">
    <property type="entry name" value="NAD(P)-binding Rossmann-fold domains"/>
    <property type="match status" value="1"/>
</dbReference>
<dbReference type="PANTHER" id="PTHR24321">
    <property type="entry name" value="DEHYDROGENASES, SHORT CHAIN"/>
    <property type="match status" value="1"/>
</dbReference>
<dbReference type="Gene3D" id="3.40.50.720">
    <property type="entry name" value="NAD(P)-binding Rossmann-like Domain"/>
    <property type="match status" value="1"/>
</dbReference>
<dbReference type="PANTHER" id="PTHR24321:SF8">
    <property type="entry name" value="ESTRADIOL 17-BETA-DEHYDROGENASE 8-RELATED"/>
    <property type="match status" value="1"/>
</dbReference>
<dbReference type="CDD" id="cd05233">
    <property type="entry name" value="SDR_c"/>
    <property type="match status" value="1"/>
</dbReference>
<comment type="caution">
    <text evidence="4">The sequence shown here is derived from an EMBL/GenBank/DDBJ whole genome shotgun (WGS) entry which is preliminary data.</text>
</comment>
<dbReference type="RefSeq" id="WP_181271336.1">
    <property type="nucleotide sequence ID" value="NZ_BMJG01000005.1"/>
</dbReference>
<comment type="similarity">
    <text evidence="1">Belongs to the short-chain dehydrogenases/reductases (SDR) family.</text>
</comment>
<dbReference type="EMBL" id="BMJG01000005">
    <property type="protein sequence ID" value="GGC36691.1"/>
    <property type="molecule type" value="Genomic_DNA"/>
</dbReference>
<dbReference type="InterPro" id="IPR002347">
    <property type="entry name" value="SDR_fam"/>
</dbReference>
<evidence type="ECO:0000313" key="5">
    <source>
        <dbReference type="Proteomes" id="UP000632322"/>
    </source>
</evidence>
<gene>
    <name evidence="4" type="ORF">GCM10010974_18850</name>
</gene>
<dbReference type="Proteomes" id="UP000632322">
    <property type="component" value="Unassembled WGS sequence"/>
</dbReference>
<evidence type="ECO:0000313" key="4">
    <source>
        <dbReference type="EMBL" id="GGC36691.1"/>
    </source>
</evidence>